<keyword evidence="2" id="KW-0731">Sigma factor</keyword>
<evidence type="ECO:0000313" key="6">
    <source>
        <dbReference type="Proteomes" id="UP000317171"/>
    </source>
</evidence>
<proteinExistence type="predicted"/>
<dbReference type="PANTHER" id="PTHR43133:SF39">
    <property type="entry name" value="SIMILAR TO RNA POLYMERASE SIGMA-E FACTOR"/>
    <property type="match status" value="1"/>
</dbReference>
<reference evidence="5 6" key="1">
    <citation type="submission" date="2019-02" db="EMBL/GenBank/DDBJ databases">
        <title>Deep-cultivation of Planctomycetes and their phenomic and genomic characterization uncovers novel biology.</title>
        <authorList>
            <person name="Wiegand S."/>
            <person name="Jogler M."/>
            <person name="Boedeker C."/>
            <person name="Pinto D."/>
            <person name="Vollmers J."/>
            <person name="Rivas-Marin E."/>
            <person name="Kohn T."/>
            <person name="Peeters S.H."/>
            <person name="Heuer A."/>
            <person name="Rast P."/>
            <person name="Oberbeckmann S."/>
            <person name="Bunk B."/>
            <person name="Jeske O."/>
            <person name="Meyerdierks A."/>
            <person name="Storesund J.E."/>
            <person name="Kallscheuer N."/>
            <person name="Luecker S."/>
            <person name="Lage O.M."/>
            <person name="Pohl T."/>
            <person name="Merkel B.J."/>
            <person name="Hornburger P."/>
            <person name="Mueller R.-W."/>
            <person name="Bruemmer F."/>
            <person name="Labrenz M."/>
            <person name="Spormann A.M."/>
            <person name="Op den Camp H."/>
            <person name="Overmann J."/>
            <person name="Amann R."/>
            <person name="Jetten M.S.M."/>
            <person name="Mascher T."/>
            <person name="Medema M.H."/>
            <person name="Devos D.P."/>
            <person name="Kaster A.-K."/>
            <person name="Ovreas L."/>
            <person name="Rohde M."/>
            <person name="Galperin M.Y."/>
            <person name="Jogler C."/>
        </authorList>
    </citation>
    <scope>NUCLEOTIDE SEQUENCE [LARGE SCALE GENOMIC DNA]</scope>
    <source>
        <strain evidence="5 6">Pan241w</strain>
    </source>
</reference>
<evidence type="ECO:0000256" key="2">
    <source>
        <dbReference type="ARBA" id="ARBA00023082"/>
    </source>
</evidence>
<name>A0A517RHZ3_9PLAN</name>
<keyword evidence="1" id="KW-0805">Transcription regulation</keyword>
<accession>A0A517RHZ3</accession>
<dbReference type="Gene3D" id="1.10.1740.10">
    <property type="match status" value="1"/>
</dbReference>
<dbReference type="RefSeq" id="WP_145218215.1">
    <property type="nucleotide sequence ID" value="NZ_CP036269.1"/>
</dbReference>
<dbReference type="InterPro" id="IPR039425">
    <property type="entry name" value="RNA_pol_sigma-70-like"/>
</dbReference>
<dbReference type="OrthoDB" id="278371at2"/>
<protein>
    <submittedName>
        <fullName evidence="5">RNA polymerase sigma factor SigY</fullName>
    </submittedName>
</protein>
<dbReference type="InterPro" id="IPR014284">
    <property type="entry name" value="RNA_pol_sigma-70_dom"/>
</dbReference>
<dbReference type="Proteomes" id="UP000317171">
    <property type="component" value="Chromosome"/>
</dbReference>
<dbReference type="InterPro" id="IPR013324">
    <property type="entry name" value="RNA_pol_sigma_r3/r4-like"/>
</dbReference>
<dbReference type="Gene3D" id="1.10.10.10">
    <property type="entry name" value="Winged helix-like DNA-binding domain superfamily/Winged helix DNA-binding domain"/>
    <property type="match status" value="1"/>
</dbReference>
<dbReference type="AlphaFoldDB" id="A0A517RHZ3"/>
<evidence type="ECO:0000313" key="5">
    <source>
        <dbReference type="EMBL" id="QDT43494.1"/>
    </source>
</evidence>
<keyword evidence="6" id="KW-1185">Reference proteome</keyword>
<gene>
    <name evidence="5" type="ORF">Pan241w_35950</name>
</gene>
<feature type="domain" description="RNA polymerase sigma-70 ECF-like HTH" evidence="4">
    <location>
        <begin position="7"/>
        <end position="192"/>
    </location>
</feature>
<dbReference type="GO" id="GO:0016987">
    <property type="term" value="F:sigma factor activity"/>
    <property type="evidence" value="ECO:0007669"/>
    <property type="project" value="UniProtKB-KW"/>
</dbReference>
<keyword evidence="3" id="KW-0804">Transcription</keyword>
<dbReference type="GO" id="GO:0006352">
    <property type="term" value="P:DNA-templated transcription initiation"/>
    <property type="evidence" value="ECO:0007669"/>
    <property type="project" value="InterPro"/>
</dbReference>
<dbReference type="EMBL" id="CP036269">
    <property type="protein sequence ID" value="QDT43494.1"/>
    <property type="molecule type" value="Genomic_DNA"/>
</dbReference>
<dbReference type="SUPFAM" id="SSF88659">
    <property type="entry name" value="Sigma3 and sigma4 domains of RNA polymerase sigma factors"/>
    <property type="match status" value="1"/>
</dbReference>
<evidence type="ECO:0000256" key="3">
    <source>
        <dbReference type="ARBA" id="ARBA00023163"/>
    </source>
</evidence>
<dbReference type="InterPro" id="IPR053812">
    <property type="entry name" value="HTH_Sigma70_ECF-like"/>
</dbReference>
<dbReference type="KEGG" id="gaz:Pan241w_35950"/>
<dbReference type="NCBIfam" id="TIGR02999">
    <property type="entry name" value="Sig-70_X6"/>
    <property type="match status" value="1"/>
</dbReference>
<sequence>MSDDSIDITKYLELAKTEEQAMEELFRSVQNQFKQIAWRHLSKEGYNTLQATCLSDDAFFQLMQAHDIEWESREQFFAAASKVMRRILIDHYRRRTAKKRGGIEEGGRRVAPPRIPLNDPLNVKINDPQEAVALHEIVDRLASEHQDAFIVFNLHFYMGCQQNEITEMLEISNSTVKRRWSMATAYIRKEWTGEGADNE</sequence>
<dbReference type="NCBIfam" id="TIGR02937">
    <property type="entry name" value="sigma70-ECF"/>
    <property type="match status" value="1"/>
</dbReference>
<evidence type="ECO:0000259" key="4">
    <source>
        <dbReference type="Pfam" id="PF07638"/>
    </source>
</evidence>
<evidence type="ECO:0000256" key="1">
    <source>
        <dbReference type="ARBA" id="ARBA00023015"/>
    </source>
</evidence>
<dbReference type="PANTHER" id="PTHR43133">
    <property type="entry name" value="RNA POLYMERASE ECF-TYPE SIGMA FACTO"/>
    <property type="match status" value="1"/>
</dbReference>
<dbReference type="Pfam" id="PF07638">
    <property type="entry name" value="Sigma70_ECF"/>
    <property type="match status" value="1"/>
</dbReference>
<organism evidence="5 6">
    <name type="scientific">Gimesia alba</name>
    <dbReference type="NCBI Taxonomy" id="2527973"/>
    <lineage>
        <taxon>Bacteria</taxon>
        <taxon>Pseudomonadati</taxon>
        <taxon>Planctomycetota</taxon>
        <taxon>Planctomycetia</taxon>
        <taxon>Planctomycetales</taxon>
        <taxon>Planctomycetaceae</taxon>
        <taxon>Gimesia</taxon>
    </lineage>
</organism>
<dbReference type="InterPro" id="IPR011517">
    <property type="entry name" value="RNA_pol_sigma70_ECF-like"/>
</dbReference>
<dbReference type="InterPro" id="IPR036388">
    <property type="entry name" value="WH-like_DNA-bd_sf"/>
</dbReference>